<evidence type="ECO:0000313" key="2">
    <source>
        <dbReference type="Proteomes" id="UP001189429"/>
    </source>
</evidence>
<dbReference type="Proteomes" id="UP001189429">
    <property type="component" value="Unassembled WGS sequence"/>
</dbReference>
<protein>
    <submittedName>
        <fullName evidence="1">Uncharacterized protein</fullName>
    </submittedName>
</protein>
<name>A0ABN9WRM3_9DINO</name>
<reference evidence="1" key="1">
    <citation type="submission" date="2023-10" db="EMBL/GenBank/DDBJ databases">
        <authorList>
            <person name="Chen Y."/>
            <person name="Shah S."/>
            <person name="Dougan E. K."/>
            <person name="Thang M."/>
            <person name="Chan C."/>
        </authorList>
    </citation>
    <scope>NUCLEOTIDE SEQUENCE [LARGE SCALE GENOMIC DNA]</scope>
</reference>
<evidence type="ECO:0000313" key="1">
    <source>
        <dbReference type="EMBL" id="CAK0887768.1"/>
    </source>
</evidence>
<dbReference type="EMBL" id="CAUYUJ010018983">
    <property type="protein sequence ID" value="CAK0887768.1"/>
    <property type="molecule type" value="Genomic_DNA"/>
</dbReference>
<keyword evidence="2" id="KW-1185">Reference proteome</keyword>
<feature type="non-terminal residue" evidence="1">
    <location>
        <position position="301"/>
    </location>
</feature>
<comment type="caution">
    <text evidence="1">The sequence shown here is derived from an EMBL/GenBank/DDBJ whole genome shotgun (WGS) entry which is preliminary data.</text>
</comment>
<organism evidence="1 2">
    <name type="scientific">Prorocentrum cordatum</name>
    <dbReference type="NCBI Taxonomy" id="2364126"/>
    <lineage>
        <taxon>Eukaryota</taxon>
        <taxon>Sar</taxon>
        <taxon>Alveolata</taxon>
        <taxon>Dinophyceae</taxon>
        <taxon>Prorocentrales</taxon>
        <taxon>Prorocentraceae</taxon>
        <taxon>Prorocentrum</taxon>
    </lineage>
</organism>
<proteinExistence type="predicted"/>
<gene>
    <name evidence="1" type="ORF">PCOR1329_LOCUS68737</name>
</gene>
<feature type="non-terminal residue" evidence="1">
    <location>
        <position position="1"/>
    </location>
</feature>
<accession>A0ABN9WRM3</accession>
<sequence length="301" mass="30676">AKDKLRETMDVGNAALEDNLGANHKLQVRPGVVPSCINHKSGSYQLAVILTALTTPTRHIPPPHGAGGPAPTLLADAGAVASSSGAHSAAGAAGAANYQDMATPSADITMEELLAPQPAAAPASRAARAGCGVAMAGAAPAAPMPNRVAPTVISEALDELGVGQKRKAEVMDKFNASDGTESVDVCTPQHYRDSNAAMLPDSHIRLRPDDFFRPWGSLGPPRAPGARLGLGARPSTPMTSEQAAAATGAMHGQTLAVSQQGLAGFSVADLHGQSTTQLATTFGITRTFVRGQGRPQSYAVA</sequence>